<evidence type="ECO:0000259" key="1">
    <source>
        <dbReference type="Pfam" id="PF07045"/>
    </source>
</evidence>
<dbReference type="Proteomes" id="UP000070409">
    <property type="component" value="Unassembled WGS sequence"/>
</dbReference>
<dbReference type="InterPro" id="IPR010753">
    <property type="entry name" value="DUF1330"/>
</dbReference>
<evidence type="ECO:0000313" key="3">
    <source>
        <dbReference type="Proteomes" id="UP000070409"/>
    </source>
</evidence>
<gene>
    <name evidence="2" type="ORF">AXK61_14450</name>
</gene>
<dbReference type="PANTHER" id="PTHR41521">
    <property type="match status" value="1"/>
</dbReference>
<organism evidence="2 3">
    <name type="scientific">Tsukamurella pseudospumae</name>
    <dbReference type="NCBI Taxonomy" id="239498"/>
    <lineage>
        <taxon>Bacteria</taxon>
        <taxon>Bacillati</taxon>
        <taxon>Actinomycetota</taxon>
        <taxon>Actinomycetes</taxon>
        <taxon>Mycobacteriales</taxon>
        <taxon>Tsukamurellaceae</taxon>
        <taxon>Tsukamurella</taxon>
    </lineage>
</organism>
<dbReference type="EMBL" id="LSRE01000003">
    <property type="protein sequence ID" value="KXP00788.1"/>
    <property type="molecule type" value="Genomic_DNA"/>
</dbReference>
<evidence type="ECO:0000313" key="2">
    <source>
        <dbReference type="EMBL" id="KXP00788.1"/>
    </source>
</evidence>
<dbReference type="PANTHER" id="PTHR41521:SF4">
    <property type="entry name" value="BLR0684 PROTEIN"/>
    <property type="match status" value="1"/>
</dbReference>
<protein>
    <recommendedName>
        <fullName evidence="1">DUF1330 domain-containing protein</fullName>
    </recommendedName>
</protein>
<feature type="domain" description="DUF1330" evidence="1">
    <location>
        <begin position="2"/>
        <end position="95"/>
    </location>
</feature>
<accession>A0A137ZRH9</accession>
<dbReference type="RefSeq" id="WP_068743996.1">
    <property type="nucleotide sequence ID" value="NZ_LSRE01000003.1"/>
</dbReference>
<dbReference type="SUPFAM" id="SSF54909">
    <property type="entry name" value="Dimeric alpha+beta barrel"/>
    <property type="match status" value="1"/>
</dbReference>
<dbReference type="Pfam" id="PF07045">
    <property type="entry name" value="DUF1330"/>
    <property type="match status" value="1"/>
</dbReference>
<dbReference type="InterPro" id="IPR011008">
    <property type="entry name" value="Dimeric_a/b-barrel"/>
</dbReference>
<dbReference type="Gene3D" id="3.30.70.100">
    <property type="match status" value="1"/>
</dbReference>
<comment type="caution">
    <text evidence="2">The sequence shown here is derived from an EMBL/GenBank/DDBJ whole genome shotgun (WGS) entry which is preliminary data.</text>
</comment>
<reference evidence="2 3" key="1">
    <citation type="submission" date="2016-02" db="EMBL/GenBank/DDBJ databases">
        <authorList>
            <person name="Teng J.L."/>
            <person name="Tang Y."/>
            <person name="Huang Y."/>
            <person name="Guo F."/>
            <person name="Wei W."/>
            <person name="Chen J.H."/>
            <person name="Wong S.Y."/>
            <person name="Lau S.K."/>
            <person name="Woo P.C."/>
        </authorList>
    </citation>
    <scope>NUCLEOTIDE SEQUENCE [LARGE SCALE GENOMIC DNA]</scope>
    <source>
        <strain evidence="2 3">JCM 13375</strain>
    </source>
</reference>
<sequence length="97" mass="10510">MTAYLIVTVTATGSAQQLASYRDRVGVTVARFGGRYLARSGAPDVLEGEWAADQVVLVEFPDLEAARAWNVSPEYQAIAPLRTENADSVRLLVQGLE</sequence>
<name>A0A137ZRH9_9ACTN</name>
<proteinExistence type="predicted"/>
<keyword evidence="3" id="KW-1185">Reference proteome</keyword>